<evidence type="ECO:0000259" key="1">
    <source>
        <dbReference type="Pfam" id="PF04233"/>
    </source>
</evidence>
<dbReference type="AlphaFoldDB" id="B0VF80"/>
<dbReference type="HOGENOM" id="CLU_955458_0_0_0"/>
<proteinExistence type="predicted"/>
<dbReference type="KEGG" id="caci:CLOAM0223"/>
<gene>
    <name evidence="2" type="ordered locus">CLOAM0223</name>
</gene>
<organism evidence="2 3">
    <name type="scientific">Cloacimonas acidaminovorans (strain Evry)</name>
    <dbReference type="NCBI Taxonomy" id="459349"/>
    <lineage>
        <taxon>Bacteria</taxon>
        <taxon>Pseudomonadati</taxon>
        <taxon>Candidatus Cloacimonadota</taxon>
        <taxon>Candidatus Cloacimonadia</taxon>
        <taxon>Candidatus Cloacimonadales</taxon>
        <taxon>Candidatus Cloacimonadaceae</taxon>
        <taxon>Candidatus Cloacimonas</taxon>
    </lineage>
</organism>
<dbReference type="STRING" id="459349.CLOAM0223"/>
<protein>
    <recommendedName>
        <fullName evidence="1">Phage head morphogenesis domain-containing protein</fullName>
    </recommendedName>
</protein>
<keyword evidence="3" id="KW-1185">Reference proteome</keyword>
<accession>B0VF80</accession>
<sequence>MNYYDKLMLEYYRVLNNAWKTEIKDAARLAIQMLSDMPRAEKLNQSSIDKLMGIINTQLGDDFAALVNEPTKAIIDRCVRLGLRDTQVQAPTKTSIGLWGIEDQHLSSTIQKQQMFWIGNHFEADVRQNFADTLSKAIEQGYTKEMLADTLKDQFNDLANRSSHYWQGLAEHTALRIREFGRLQGYKKAKARYYKLVVVLDDRTSDICRALATQDKVYPLNDALEVMDNLMALDTKSNSLDDAREYIKALAPWIKDDQIEYDSDMNPVGVSGAHTPFPPFHWKCRTSTSLI</sequence>
<dbReference type="Pfam" id="PF04233">
    <property type="entry name" value="Phage_Mu_F"/>
    <property type="match status" value="1"/>
</dbReference>
<dbReference type="OrthoDB" id="5362630at2"/>
<name>B0VF80_CLOAI</name>
<dbReference type="eggNOG" id="ENOG5033J06">
    <property type="taxonomic scope" value="Bacteria"/>
</dbReference>
<dbReference type="RefSeq" id="WP_015423993.1">
    <property type="nucleotide sequence ID" value="NC_020449.1"/>
</dbReference>
<evidence type="ECO:0000313" key="3">
    <source>
        <dbReference type="Proteomes" id="UP000002019"/>
    </source>
</evidence>
<feature type="domain" description="Phage head morphogenesis" evidence="1">
    <location>
        <begin position="129"/>
        <end position="288"/>
    </location>
</feature>
<reference evidence="2 3" key="1">
    <citation type="journal article" date="2008" name="J. Bacteriol.">
        <title>'Candidatus Cloacamonas acidaminovorans': genome sequence reconstruction provides a first glimpse of a new bacterial division.</title>
        <authorList>
            <person name="Pelletier E."/>
            <person name="Kreimeyer A."/>
            <person name="Bocs S."/>
            <person name="Rouy Z."/>
            <person name="Gyapay G."/>
            <person name="Chouari R."/>
            <person name="Riviere D."/>
            <person name="Ganesan A."/>
            <person name="Daegelen P."/>
            <person name="Sghir A."/>
            <person name="Cohen G.N."/>
            <person name="Medigue C."/>
            <person name="Weissenbach J."/>
            <person name="Le Paslier D."/>
        </authorList>
    </citation>
    <scope>NUCLEOTIDE SEQUENCE [LARGE SCALE GENOMIC DNA]</scope>
    <source>
        <strain evidence="3">Evry</strain>
    </source>
</reference>
<dbReference type="Proteomes" id="UP000002019">
    <property type="component" value="Chromosome"/>
</dbReference>
<dbReference type="EMBL" id="CU466930">
    <property type="protein sequence ID" value="CAO80132.1"/>
    <property type="molecule type" value="Genomic_DNA"/>
</dbReference>
<evidence type="ECO:0000313" key="2">
    <source>
        <dbReference type="EMBL" id="CAO80132.1"/>
    </source>
</evidence>
<dbReference type="InterPro" id="IPR006528">
    <property type="entry name" value="Phage_head_morphogenesis_dom"/>
</dbReference>